<keyword evidence="4 6" id="KW-0238">DNA-binding</keyword>
<dbReference type="InterPro" id="IPR050300">
    <property type="entry name" value="GDXG_lipolytic_enzyme"/>
</dbReference>
<dbReference type="InterPro" id="IPR036271">
    <property type="entry name" value="Tet_transcr_reg_TetR-rel_C_sf"/>
</dbReference>
<accession>A0ABS8CLR7</accession>
<evidence type="ECO:0000256" key="6">
    <source>
        <dbReference type="PROSITE-ProRule" id="PRU00335"/>
    </source>
</evidence>
<keyword evidence="5" id="KW-0804">Transcription</keyword>
<dbReference type="Proteomes" id="UP001198571">
    <property type="component" value="Unassembled WGS sequence"/>
</dbReference>
<proteinExistence type="predicted"/>
<dbReference type="NCBIfam" id="NF001978">
    <property type="entry name" value="PRK00767.1"/>
    <property type="match status" value="1"/>
</dbReference>
<keyword evidence="3" id="KW-0805">Transcription regulation</keyword>
<dbReference type="Pfam" id="PF07859">
    <property type="entry name" value="Abhydrolase_3"/>
    <property type="match status" value="1"/>
</dbReference>
<dbReference type="SUPFAM" id="SSF48498">
    <property type="entry name" value="Tetracyclin repressor-like, C-terminal domain"/>
    <property type="match status" value="1"/>
</dbReference>
<dbReference type="InterPro" id="IPR001647">
    <property type="entry name" value="HTH_TetR"/>
</dbReference>
<dbReference type="Pfam" id="PF00440">
    <property type="entry name" value="TetR_N"/>
    <property type="match status" value="1"/>
</dbReference>
<dbReference type="EMBL" id="JACDXX010000008">
    <property type="protein sequence ID" value="MCB5410332.1"/>
    <property type="molecule type" value="Genomic_DNA"/>
</dbReference>
<feature type="domain" description="HTH tetR-type" evidence="7">
    <location>
        <begin position="8"/>
        <end position="68"/>
    </location>
</feature>
<evidence type="ECO:0000259" key="7">
    <source>
        <dbReference type="PROSITE" id="PS50977"/>
    </source>
</evidence>
<evidence type="ECO:0000256" key="4">
    <source>
        <dbReference type="ARBA" id="ARBA00023125"/>
    </source>
</evidence>
<protein>
    <submittedName>
        <fullName evidence="8">Transcriptional regulator BetI</fullName>
    </submittedName>
</protein>
<evidence type="ECO:0000256" key="1">
    <source>
        <dbReference type="ARBA" id="ARBA00022491"/>
    </source>
</evidence>
<sequence length="517" mass="56163">MPKVGMEPVRRRQIIAATMAAIHKEGITRATFGRIAREAGVAPALIQHYFADKETLLLETFRSIYREFTAGMRRRLALANSPQERVTALLEAQIAPSVLTPEAVNTWLAIYALIGEYPLLQRIEHAFDRRFLSTLSQALRAMGIGRAEASDLAEELAIFIDGLWQNTANPVTFTPERARTLLYRVLQRLLPGQHFSPPADQAPRRAAEDAALSAAAQQFLRDYLPVASMAVSHSSIAGFRSLAQTTARPESRAAVKRHQVSLSRHSLAGIETLRIVPKSARAAGAAGLAQHFYLFGGGYISGDPEADLPISAGLAERLEAVVFSPSYRLAPEHPWPAAPEDALTAYRAFVATATEPFAVIGESAGGGLALAMLQAARDEGLKLPAAMVLLSPWCDLSGGNGFANDGWDPTITAQILRDAARLYAPGHHQHPSVSPLLGDLRGLPPAFITTGSRDIMHEQVYRLVDALQAAGVAVTLRDWPGLWHVFEFYPALPEATTSLDEISAFLRQHCSIEETPL</sequence>
<dbReference type="Gene3D" id="1.10.357.10">
    <property type="entry name" value="Tetracycline Repressor, domain 2"/>
    <property type="match status" value="1"/>
</dbReference>
<organism evidence="8 9">
    <name type="scientific">Pseudogemmobacter faecipullorum</name>
    <dbReference type="NCBI Taxonomy" id="2755041"/>
    <lineage>
        <taxon>Bacteria</taxon>
        <taxon>Pseudomonadati</taxon>
        <taxon>Pseudomonadota</taxon>
        <taxon>Alphaproteobacteria</taxon>
        <taxon>Rhodobacterales</taxon>
        <taxon>Paracoccaceae</taxon>
        <taxon>Pseudogemmobacter</taxon>
    </lineage>
</organism>
<keyword evidence="2" id="KW-0378">Hydrolase</keyword>
<dbReference type="InterPro" id="IPR039538">
    <property type="entry name" value="BetI_C"/>
</dbReference>
<evidence type="ECO:0000256" key="5">
    <source>
        <dbReference type="ARBA" id="ARBA00023163"/>
    </source>
</evidence>
<dbReference type="RefSeq" id="WP_226935239.1">
    <property type="nucleotide sequence ID" value="NZ_JACDXX010000008.1"/>
</dbReference>
<dbReference type="PROSITE" id="PS50977">
    <property type="entry name" value="HTH_TETR_2"/>
    <property type="match status" value="1"/>
</dbReference>
<reference evidence="8 9" key="1">
    <citation type="submission" date="2020-07" db="EMBL/GenBank/DDBJ databases">
        <title>Pseudogemmobacter sp. nov., isolated from poultry manure in Taiwan.</title>
        <authorList>
            <person name="Lin S.-Y."/>
            <person name="Tang Y.-S."/>
            <person name="Young C.-C."/>
        </authorList>
    </citation>
    <scope>NUCLEOTIDE SEQUENCE [LARGE SCALE GENOMIC DNA]</scope>
    <source>
        <strain evidence="8 9">CC-YST710</strain>
    </source>
</reference>
<feature type="DNA-binding region" description="H-T-H motif" evidence="6">
    <location>
        <begin position="31"/>
        <end position="50"/>
    </location>
</feature>
<keyword evidence="1" id="KW-0678">Repressor</keyword>
<evidence type="ECO:0000256" key="2">
    <source>
        <dbReference type="ARBA" id="ARBA00022801"/>
    </source>
</evidence>
<dbReference type="InterPro" id="IPR013094">
    <property type="entry name" value="AB_hydrolase_3"/>
</dbReference>
<evidence type="ECO:0000313" key="9">
    <source>
        <dbReference type="Proteomes" id="UP001198571"/>
    </source>
</evidence>
<keyword evidence="9" id="KW-1185">Reference proteome</keyword>
<comment type="caution">
    <text evidence="8">The sequence shown here is derived from an EMBL/GenBank/DDBJ whole genome shotgun (WGS) entry which is preliminary data.</text>
</comment>
<dbReference type="Pfam" id="PF13977">
    <property type="entry name" value="TetR_C_6"/>
    <property type="match status" value="1"/>
</dbReference>
<evidence type="ECO:0000256" key="3">
    <source>
        <dbReference type="ARBA" id="ARBA00023015"/>
    </source>
</evidence>
<dbReference type="InterPro" id="IPR029058">
    <property type="entry name" value="AB_hydrolase_fold"/>
</dbReference>
<dbReference type="PANTHER" id="PTHR48081:SF8">
    <property type="entry name" value="ALPHA_BETA HYDROLASE FOLD-3 DOMAIN-CONTAINING PROTEIN-RELATED"/>
    <property type="match status" value="1"/>
</dbReference>
<dbReference type="SUPFAM" id="SSF46689">
    <property type="entry name" value="Homeodomain-like"/>
    <property type="match status" value="1"/>
</dbReference>
<evidence type="ECO:0000313" key="8">
    <source>
        <dbReference type="EMBL" id="MCB5410332.1"/>
    </source>
</evidence>
<dbReference type="Gene3D" id="3.40.50.1820">
    <property type="entry name" value="alpha/beta hydrolase"/>
    <property type="match status" value="1"/>
</dbReference>
<dbReference type="SUPFAM" id="SSF53474">
    <property type="entry name" value="alpha/beta-Hydrolases"/>
    <property type="match status" value="1"/>
</dbReference>
<gene>
    <name evidence="8" type="primary">betI</name>
    <name evidence="8" type="ORF">H0485_10010</name>
</gene>
<name>A0ABS8CLR7_9RHOB</name>
<dbReference type="InterPro" id="IPR009057">
    <property type="entry name" value="Homeodomain-like_sf"/>
</dbReference>
<dbReference type="PANTHER" id="PTHR48081">
    <property type="entry name" value="AB HYDROLASE SUPERFAMILY PROTEIN C4A8.06C"/>
    <property type="match status" value="1"/>
</dbReference>